<evidence type="ECO:0000313" key="3">
    <source>
        <dbReference type="EMBL" id="ADX75014.1"/>
    </source>
</evidence>
<protein>
    <submittedName>
        <fullName evidence="3">Uncharacterized conserved protein</fullName>
    </submittedName>
</protein>
<dbReference type="Pfam" id="PF13453">
    <property type="entry name" value="Zn_ribbon_TFIIB"/>
    <property type="match status" value="1"/>
</dbReference>
<dbReference type="EMBL" id="CP002379">
    <property type="protein sequence ID" value="ADX75014.1"/>
    <property type="molecule type" value="Genomic_DNA"/>
</dbReference>
<dbReference type="KEGG" id="apn:Asphe3_39260"/>
<dbReference type="Proteomes" id="UP000008639">
    <property type="component" value="Chromosome"/>
</dbReference>
<feature type="region of interest" description="Disordered" evidence="1">
    <location>
        <begin position="45"/>
        <end position="94"/>
    </location>
</feature>
<feature type="compositionally biased region" description="Pro residues" evidence="1">
    <location>
        <begin position="46"/>
        <end position="65"/>
    </location>
</feature>
<dbReference type="InterPro" id="IPR027392">
    <property type="entry name" value="TF_Znf"/>
</dbReference>
<dbReference type="eggNOG" id="COG3809">
    <property type="taxonomic scope" value="Bacteria"/>
</dbReference>
<organism evidence="3 4">
    <name type="scientific">Pseudarthrobacter phenanthrenivorans (strain DSM 18606 / JCM 16027 / LMG 23796 / Sphe3)</name>
    <name type="common">Arthrobacter phenanthrenivorans</name>
    <dbReference type="NCBI Taxonomy" id="930171"/>
    <lineage>
        <taxon>Bacteria</taxon>
        <taxon>Bacillati</taxon>
        <taxon>Actinomycetota</taxon>
        <taxon>Actinomycetes</taxon>
        <taxon>Micrococcales</taxon>
        <taxon>Micrococcaceae</taxon>
        <taxon>Pseudarthrobacter</taxon>
    </lineage>
</organism>
<dbReference type="STRING" id="930171.Asphe3_39260"/>
<name>F0MA27_PSEPM</name>
<dbReference type="HOGENOM" id="CLU_147819_0_1_11"/>
<sequence>MDAVELMMTERSGVEIDYCPQCRGVWLDRGELDKILDRAAEYLPAAPGPARPAAPAPGPTPPPLYPNFEPRREQPRHDDRKYGQQGYDRDYDRRRHKKKEGWLGELFDF</sequence>
<evidence type="ECO:0000256" key="1">
    <source>
        <dbReference type="SAM" id="MobiDB-lite"/>
    </source>
</evidence>
<feature type="domain" description="Transcription factor zinc-finger" evidence="2">
    <location>
        <begin position="4"/>
        <end position="38"/>
    </location>
</feature>
<dbReference type="AlphaFoldDB" id="F0MA27"/>
<evidence type="ECO:0000259" key="2">
    <source>
        <dbReference type="Pfam" id="PF13453"/>
    </source>
</evidence>
<gene>
    <name evidence="3" type="ordered locus">Asphe3_39260</name>
</gene>
<dbReference type="RefSeq" id="WP_013602894.1">
    <property type="nucleotide sequence ID" value="NC_015145.1"/>
</dbReference>
<feature type="compositionally biased region" description="Basic and acidic residues" evidence="1">
    <location>
        <begin position="69"/>
        <end position="93"/>
    </location>
</feature>
<evidence type="ECO:0000313" key="4">
    <source>
        <dbReference type="Proteomes" id="UP000008639"/>
    </source>
</evidence>
<accession>F0MA27</accession>
<reference evidence="3 4" key="1">
    <citation type="journal article" date="2011" name="Stand. Genomic Sci.">
        <title>Complete genome sequence of Arthrobacter phenanthrenivorans type strain (Sphe3).</title>
        <authorList>
            <person name="Kallimanis A."/>
            <person name="Labutti K.M."/>
            <person name="Lapidus A."/>
            <person name="Clum A."/>
            <person name="Lykidis A."/>
            <person name="Mavromatis K."/>
            <person name="Pagani I."/>
            <person name="Liolios K."/>
            <person name="Ivanova N."/>
            <person name="Goodwin L."/>
            <person name="Pitluck S."/>
            <person name="Chen A."/>
            <person name="Palaniappan K."/>
            <person name="Markowitz V."/>
            <person name="Bristow J."/>
            <person name="Velentzas A.D."/>
            <person name="Perisynakis A."/>
            <person name="Ouzounis C.C."/>
            <person name="Kyrpides N.C."/>
            <person name="Koukkou A.I."/>
            <person name="Drainas C."/>
        </authorList>
    </citation>
    <scope>NUCLEOTIDE SEQUENCE [LARGE SCALE GENOMIC DNA]</scope>
    <source>
        <strain evidence="4">DSM 18606 / JCM 16027 / LMG 23796 / Sphe3</strain>
    </source>
</reference>
<proteinExistence type="predicted"/>